<comment type="subcellular location">
    <subcellularLocation>
        <location evidence="1">Membrane</location>
        <topology evidence="1">Multi-pass membrane protein</topology>
    </subcellularLocation>
</comment>
<name>A0A9X1ZYL5_9BACI</name>
<comment type="caution">
    <text evidence="7">The sequence shown here is derived from an EMBL/GenBank/DDBJ whole genome shotgun (WGS) entry which is preliminary data.</text>
</comment>
<feature type="transmembrane region" description="Helical" evidence="5">
    <location>
        <begin position="425"/>
        <end position="441"/>
    </location>
</feature>
<keyword evidence="2 5" id="KW-0812">Transmembrane</keyword>
<feature type="transmembrane region" description="Helical" evidence="5">
    <location>
        <begin position="359"/>
        <end position="382"/>
    </location>
</feature>
<dbReference type="Pfam" id="PF04932">
    <property type="entry name" value="Wzy_C"/>
    <property type="match status" value="1"/>
</dbReference>
<feature type="transmembrane region" description="Helical" evidence="5">
    <location>
        <begin position="104"/>
        <end position="125"/>
    </location>
</feature>
<evidence type="ECO:0000256" key="1">
    <source>
        <dbReference type="ARBA" id="ARBA00004141"/>
    </source>
</evidence>
<feature type="transmembrane region" description="Helical" evidence="5">
    <location>
        <begin position="263"/>
        <end position="286"/>
    </location>
</feature>
<dbReference type="GO" id="GO:0016020">
    <property type="term" value="C:membrane"/>
    <property type="evidence" value="ECO:0007669"/>
    <property type="project" value="UniProtKB-SubCell"/>
</dbReference>
<organism evidence="7 8">
    <name type="scientific">Halalkalibacter alkaliphilus</name>
    <dbReference type="NCBI Taxonomy" id="2917993"/>
    <lineage>
        <taxon>Bacteria</taxon>
        <taxon>Bacillati</taxon>
        <taxon>Bacillota</taxon>
        <taxon>Bacilli</taxon>
        <taxon>Bacillales</taxon>
        <taxon>Bacillaceae</taxon>
        <taxon>Halalkalibacter</taxon>
    </lineage>
</organism>
<dbReference type="EMBL" id="JAKRYL010000005">
    <property type="protein sequence ID" value="MCL7746766.1"/>
    <property type="molecule type" value="Genomic_DNA"/>
</dbReference>
<feature type="transmembrane region" description="Helical" evidence="5">
    <location>
        <begin position="12"/>
        <end position="28"/>
    </location>
</feature>
<dbReference type="InterPro" id="IPR007016">
    <property type="entry name" value="O-antigen_ligase-rel_domated"/>
</dbReference>
<evidence type="ECO:0000256" key="4">
    <source>
        <dbReference type="ARBA" id="ARBA00023136"/>
    </source>
</evidence>
<sequence>MIEKYLPVERTNRLLLVATVLLVIWTSIELQFTRIWGNLLPGIVRMAISYTGEMLLVAMALIVIIHPQIGRRHLLAKLKNPINGSLILFMSFALFSMFVNNVPFTQGVFGVRALFQYAILFFILLALDIPASWVKKVFHLIIGLAIFQSIIGFIQIALLIPLPLRDVSQRRSIAVGEEVRAFGLMDSSNTLAGFLVAVLLLVALYVFVYRQELSTKKKTIYLVIVAVLLTAIALTFSRQAFLALIGCFAIIGIINRKNNAFRILLKVAIGLIILFIVGYGLALAFLEGFAQRNLYTLDLTKNYRFLIILSGLEVFMFNPIAGVGPGMFGSNAAFVFNSPFHQFMHEGLPSTMRTVDNNALYVLVEYGIIGVILLGYFLFKVLKEMTLFAERNQLIYKWVGLFVVTFGIAFVIMGLLSTAWENHQIALWFWLFLGIGMNWHMKEKENE</sequence>
<keyword evidence="7" id="KW-0436">Ligase</keyword>
<evidence type="ECO:0000256" key="3">
    <source>
        <dbReference type="ARBA" id="ARBA00022989"/>
    </source>
</evidence>
<keyword evidence="4 5" id="KW-0472">Membrane</keyword>
<accession>A0A9X1ZYL5</accession>
<dbReference type="RefSeq" id="WP_250095679.1">
    <property type="nucleotide sequence ID" value="NZ_JAKRYL010000005.1"/>
</dbReference>
<feature type="transmembrane region" description="Helical" evidence="5">
    <location>
        <begin position="48"/>
        <end position="69"/>
    </location>
</feature>
<evidence type="ECO:0000259" key="6">
    <source>
        <dbReference type="Pfam" id="PF04932"/>
    </source>
</evidence>
<feature type="transmembrane region" description="Helical" evidence="5">
    <location>
        <begin position="306"/>
        <end position="328"/>
    </location>
</feature>
<protein>
    <submittedName>
        <fullName evidence="7">O-antigen ligase family protein</fullName>
    </submittedName>
</protein>
<keyword evidence="8" id="KW-1185">Reference proteome</keyword>
<evidence type="ECO:0000256" key="5">
    <source>
        <dbReference type="SAM" id="Phobius"/>
    </source>
</evidence>
<dbReference type="InterPro" id="IPR051533">
    <property type="entry name" value="WaaL-like"/>
</dbReference>
<dbReference type="PANTHER" id="PTHR37422:SF13">
    <property type="entry name" value="LIPOPOLYSACCHARIDE BIOSYNTHESIS PROTEIN PA4999-RELATED"/>
    <property type="match status" value="1"/>
</dbReference>
<dbReference type="AlphaFoldDB" id="A0A9X1ZYL5"/>
<feature type="domain" description="O-antigen ligase-related" evidence="6">
    <location>
        <begin position="224"/>
        <end position="374"/>
    </location>
</feature>
<reference evidence="7" key="1">
    <citation type="submission" date="2022-02" db="EMBL/GenBank/DDBJ databases">
        <title>Halalkalibacter sp. nov. isolated from Lonar Lake, India.</title>
        <authorList>
            <person name="Joshi A."/>
            <person name="Thite S."/>
            <person name="Lodha T."/>
        </authorList>
    </citation>
    <scope>NUCLEOTIDE SEQUENCE</scope>
    <source>
        <strain evidence="7">MEB205</strain>
    </source>
</reference>
<evidence type="ECO:0000313" key="8">
    <source>
        <dbReference type="Proteomes" id="UP001139150"/>
    </source>
</evidence>
<keyword evidence="3 5" id="KW-1133">Transmembrane helix</keyword>
<dbReference type="Proteomes" id="UP001139150">
    <property type="component" value="Unassembled WGS sequence"/>
</dbReference>
<dbReference type="GO" id="GO:0016874">
    <property type="term" value="F:ligase activity"/>
    <property type="evidence" value="ECO:0007669"/>
    <property type="project" value="UniProtKB-KW"/>
</dbReference>
<evidence type="ECO:0000313" key="7">
    <source>
        <dbReference type="EMBL" id="MCL7746766.1"/>
    </source>
</evidence>
<proteinExistence type="predicted"/>
<feature type="transmembrane region" description="Helical" evidence="5">
    <location>
        <begin position="190"/>
        <end position="208"/>
    </location>
</feature>
<evidence type="ECO:0000256" key="2">
    <source>
        <dbReference type="ARBA" id="ARBA00022692"/>
    </source>
</evidence>
<feature type="transmembrane region" description="Helical" evidence="5">
    <location>
        <begin position="394"/>
        <end position="419"/>
    </location>
</feature>
<dbReference type="PANTHER" id="PTHR37422">
    <property type="entry name" value="TEICHURONIC ACID BIOSYNTHESIS PROTEIN TUAE"/>
    <property type="match status" value="1"/>
</dbReference>
<feature type="transmembrane region" description="Helical" evidence="5">
    <location>
        <begin position="220"/>
        <end position="251"/>
    </location>
</feature>
<feature type="transmembrane region" description="Helical" evidence="5">
    <location>
        <begin position="137"/>
        <end position="160"/>
    </location>
</feature>
<gene>
    <name evidence="7" type="ORF">MF646_06480</name>
</gene>
<feature type="transmembrane region" description="Helical" evidence="5">
    <location>
        <begin position="81"/>
        <end position="98"/>
    </location>
</feature>